<feature type="domain" description="Cyclic nucleotide-binding" evidence="4">
    <location>
        <begin position="7"/>
        <end position="109"/>
    </location>
</feature>
<organism evidence="6">
    <name type="scientific">Methyloraptor flagellatus</name>
    <dbReference type="NCBI Taxonomy" id="3162530"/>
    <lineage>
        <taxon>Bacteria</taxon>
        <taxon>Pseudomonadati</taxon>
        <taxon>Pseudomonadota</taxon>
        <taxon>Alphaproteobacteria</taxon>
        <taxon>Hyphomicrobiales</taxon>
        <taxon>Ancalomicrobiaceae</taxon>
        <taxon>Methyloraptor</taxon>
    </lineage>
</organism>
<dbReference type="SUPFAM" id="SSF46785">
    <property type="entry name" value="Winged helix' DNA-binding domain"/>
    <property type="match status" value="1"/>
</dbReference>
<dbReference type="InterPro" id="IPR000595">
    <property type="entry name" value="cNMP-bd_dom"/>
</dbReference>
<dbReference type="EMBL" id="CP158568">
    <property type="protein sequence ID" value="XBY42956.1"/>
    <property type="molecule type" value="Genomic_DNA"/>
</dbReference>
<evidence type="ECO:0000259" key="4">
    <source>
        <dbReference type="PROSITE" id="PS50042"/>
    </source>
</evidence>
<dbReference type="GO" id="GO:0005829">
    <property type="term" value="C:cytosol"/>
    <property type="evidence" value="ECO:0007669"/>
    <property type="project" value="TreeGrafter"/>
</dbReference>
<evidence type="ECO:0000259" key="5">
    <source>
        <dbReference type="PROSITE" id="PS51063"/>
    </source>
</evidence>
<dbReference type="GO" id="GO:0003700">
    <property type="term" value="F:DNA-binding transcription factor activity"/>
    <property type="evidence" value="ECO:0007669"/>
    <property type="project" value="TreeGrafter"/>
</dbReference>
<dbReference type="Gene3D" id="2.60.120.10">
    <property type="entry name" value="Jelly Rolls"/>
    <property type="match status" value="1"/>
</dbReference>
<proteinExistence type="predicted"/>
<dbReference type="SUPFAM" id="SSF51206">
    <property type="entry name" value="cAMP-binding domain-like"/>
    <property type="match status" value="1"/>
</dbReference>
<dbReference type="GO" id="GO:0003677">
    <property type="term" value="F:DNA binding"/>
    <property type="evidence" value="ECO:0007669"/>
    <property type="project" value="UniProtKB-KW"/>
</dbReference>
<dbReference type="InterPro" id="IPR036390">
    <property type="entry name" value="WH_DNA-bd_sf"/>
</dbReference>
<gene>
    <name evidence="6" type="ORF">ABS361_12625</name>
</gene>
<keyword evidence="3" id="KW-0804">Transcription</keyword>
<dbReference type="AlphaFoldDB" id="A0AAU7X4D6"/>
<keyword evidence="2" id="KW-0238">DNA-binding</keyword>
<dbReference type="Pfam" id="PF00027">
    <property type="entry name" value="cNMP_binding"/>
    <property type="match status" value="1"/>
</dbReference>
<dbReference type="PROSITE" id="PS51063">
    <property type="entry name" value="HTH_CRP_2"/>
    <property type="match status" value="1"/>
</dbReference>
<dbReference type="CDD" id="cd00038">
    <property type="entry name" value="CAP_ED"/>
    <property type="match status" value="1"/>
</dbReference>
<reference evidence="6" key="1">
    <citation type="submission" date="2024-06" db="EMBL/GenBank/DDBJ databases">
        <title>Methylostella associata gen. nov., sp. nov., a novel Ancalomicrobiaceae-affiliated facultatively methylotrophic bacteria that feed on methanotrophs of the genus Methylococcus.</title>
        <authorList>
            <person name="Saltykova V."/>
            <person name="Danilova O.V."/>
            <person name="Oshkin I.Y."/>
            <person name="Belova S.E."/>
            <person name="Pimenov N.V."/>
            <person name="Dedysh S.N."/>
        </authorList>
    </citation>
    <scope>NUCLEOTIDE SEQUENCE</scope>
    <source>
        <strain evidence="6">S20</strain>
    </source>
</reference>
<dbReference type="InterPro" id="IPR018490">
    <property type="entry name" value="cNMP-bd_dom_sf"/>
</dbReference>
<dbReference type="PANTHER" id="PTHR24567:SF28">
    <property type="entry name" value="LISTERIOLYSIN REGULATORY PROTEIN"/>
    <property type="match status" value="1"/>
</dbReference>
<dbReference type="Pfam" id="PF13545">
    <property type="entry name" value="HTH_Crp_2"/>
    <property type="match status" value="1"/>
</dbReference>
<dbReference type="PANTHER" id="PTHR24567">
    <property type="entry name" value="CRP FAMILY TRANSCRIPTIONAL REGULATORY PROTEIN"/>
    <property type="match status" value="1"/>
</dbReference>
<dbReference type="SMART" id="SM00100">
    <property type="entry name" value="cNMP"/>
    <property type="match status" value="1"/>
</dbReference>
<evidence type="ECO:0000256" key="1">
    <source>
        <dbReference type="ARBA" id="ARBA00023015"/>
    </source>
</evidence>
<dbReference type="InterPro" id="IPR012318">
    <property type="entry name" value="HTH_CRP"/>
</dbReference>
<dbReference type="InterPro" id="IPR014710">
    <property type="entry name" value="RmlC-like_jellyroll"/>
</dbReference>
<dbReference type="PROSITE" id="PS50042">
    <property type="entry name" value="CNMP_BINDING_3"/>
    <property type="match status" value="1"/>
</dbReference>
<evidence type="ECO:0000313" key="6">
    <source>
        <dbReference type="EMBL" id="XBY42956.1"/>
    </source>
</evidence>
<dbReference type="RefSeq" id="WP_407048059.1">
    <property type="nucleotide sequence ID" value="NZ_CP158568.1"/>
</dbReference>
<evidence type="ECO:0000256" key="3">
    <source>
        <dbReference type="ARBA" id="ARBA00023163"/>
    </source>
</evidence>
<name>A0AAU7X4D6_9HYPH</name>
<dbReference type="KEGG" id="mflg:ABS361_12625"/>
<keyword evidence="1" id="KW-0805">Transcription regulation</keyword>
<sequence>MTNLTLNIKNLTPAAHTALMENSFRKTYSHNEYVYLQDDEVIGLHVVASGHIRLSYLMEDGTAVIYRILPKGECFGELAVFDRGNQCDMATSLGESVVLTVPIRTFRDLAKRYPEIEAALGHLVADRYRDYVELTRILSLSSLSARLSQSILRLVDKLGTTAVVKGRKVPAIGSIVTQSDLGLMARGARGNVNRTLKEWEQRGWVAVRDREILILDREKLNAVSFNDEP</sequence>
<protein>
    <submittedName>
        <fullName evidence="6">Crp/Fnr family transcriptional regulator</fullName>
    </submittedName>
</protein>
<dbReference type="InterPro" id="IPR050397">
    <property type="entry name" value="Env_Response_Regulators"/>
</dbReference>
<accession>A0AAU7X4D6</accession>
<evidence type="ECO:0000256" key="2">
    <source>
        <dbReference type="ARBA" id="ARBA00023125"/>
    </source>
</evidence>
<feature type="domain" description="HTH crp-type" evidence="5">
    <location>
        <begin position="141"/>
        <end position="218"/>
    </location>
</feature>